<reference evidence="3" key="1">
    <citation type="submission" date="2020-06" db="EMBL/GenBank/DDBJ databases">
        <title>Genomes of multiple members of Pneumocystis genus reveal paths to human pathogen Pneumocystis jirovecii.</title>
        <authorList>
            <person name="Cisse O.H."/>
            <person name="Ma L."/>
            <person name="Dekker J."/>
            <person name="Khil P."/>
            <person name="Jo J."/>
            <person name="Brenchley J."/>
            <person name="Blair R."/>
            <person name="Pahar B."/>
            <person name="Chabe M."/>
            <person name="Van Rompay K.A."/>
            <person name="Keesler R."/>
            <person name="Sukura A."/>
            <person name="Hirsch V."/>
            <person name="Kutty G."/>
            <person name="Liu Y."/>
            <person name="Peng L."/>
            <person name="Chen J."/>
            <person name="Song J."/>
            <person name="Weissenbacher-Lang C."/>
            <person name="Xu J."/>
            <person name="Upham N.S."/>
            <person name="Stajich J.E."/>
            <person name="Cuomo C.A."/>
            <person name="Cushion M.T."/>
            <person name="Kovacs J.A."/>
        </authorList>
    </citation>
    <scope>NUCLEOTIDE SEQUENCE</scope>
    <source>
        <strain evidence="3">2A</strain>
    </source>
</reference>
<dbReference type="GO" id="GO:0003723">
    <property type="term" value="F:RNA binding"/>
    <property type="evidence" value="ECO:0007669"/>
    <property type="project" value="UniProtKB-UniRule"/>
</dbReference>
<dbReference type="GO" id="GO:0010468">
    <property type="term" value="P:regulation of gene expression"/>
    <property type="evidence" value="ECO:0007669"/>
    <property type="project" value="TreeGrafter"/>
</dbReference>
<protein>
    <recommendedName>
        <fullName evidence="1">Exosome complex protein</fullName>
    </recommendedName>
</protein>
<dbReference type="Proteomes" id="UP000663699">
    <property type="component" value="Chromosome 3"/>
</dbReference>
<evidence type="ECO:0000313" key="4">
    <source>
        <dbReference type="Proteomes" id="UP000663699"/>
    </source>
</evidence>
<dbReference type="OrthoDB" id="1421013at2759"/>
<dbReference type="EMBL" id="CP054534">
    <property type="protein sequence ID" value="QSL64573.1"/>
    <property type="molecule type" value="Genomic_DNA"/>
</dbReference>
<comment type="similarity">
    <text evidence="1">Belongs to the C1D family.</text>
</comment>
<evidence type="ECO:0000256" key="1">
    <source>
        <dbReference type="RuleBase" id="RU368003"/>
    </source>
</evidence>
<accession>A0A899FV85</accession>
<dbReference type="GO" id="GO:0000460">
    <property type="term" value="P:maturation of 5.8S rRNA"/>
    <property type="evidence" value="ECO:0007669"/>
    <property type="project" value="TreeGrafter"/>
</dbReference>
<dbReference type="PANTHER" id="PTHR15341">
    <property type="entry name" value="SUN-COR STEROID HORMONE RECEPTOR CO-REPRESSOR"/>
    <property type="match status" value="1"/>
</dbReference>
<keyword evidence="1" id="KW-0539">Nucleus</keyword>
<keyword evidence="1" id="KW-0694">RNA-binding</keyword>
<evidence type="ECO:0000313" key="3">
    <source>
        <dbReference type="EMBL" id="QSL64573.1"/>
    </source>
</evidence>
<dbReference type="GO" id="GO:0003677">
    <property type="term" value="F:DNA binding"/>
    <property type="evidence" value="ECO:0007669"/>
    <property type="project" value="TreeGrafter"/>
</dbReference>
<dbReference type="GO" id="GO:0005730">
    <property type="term" value="C:nucleolus"/>
    <property type="evidence" value="ECO:0007669"/>
    <property type="project" value="TreeGrafter"/>
</dbReference>
<dbReference type="AlphaFoldDB" id="A0A899FV85"/>
<dbReference type="PANTHER" id="PTHR15341:SF3">
    <property type="entry name" value="NUCLEAR NUCLEIC ACID-BINDING PROTEIN C1D"/>
    <property type="match status" value="1"/>
</dbReference>
<organism evidence="3 4">
    <name type="scientific">Pneumocystis wakefieldiae</name>
    <dbReference type="NCBI Taxonomy" id="38082"/>
    <lineage>
        <taxon>Eukaryota</taxon>
        <taxon>Fungi</taxon>
        <taxon>Dikarya</taxon>
        <taxon>Ascomycota</taxon>
        <taxon>Taphrinomycotina</taxon>
        <taxon>Pneumocystomycetes</taxon>
        <taxon>Pneumocystaceae</taxon>
        <taxon>Pneumocystis</taxon>
    </lineage>
</organism>
<dbReference type="InterPro" id="IPR011082">
    <property type="entry name" value="Exosome-assoc_fac/DNA_repair"/>
</dbReference>
<comment type="subcellular location">
    <subcellularLocation>
        <location evidence="1">Nucleus</location>
    </subcellularLocation>
</comment>
<evidence type="ECO:0000256" key="2">
    <source>
        <dbReference type="SAM" id="MobiDB-lite"/>
    </source>
</evidence>
<sequence>MVSKIQPNEGDLSLLMENLKERLFCLEKILFELKLNNQNNLSELSSKLPLVPVFGGAFSLFNCVIVVLKLNQVDLKDHAVMKELKRVEEYVLKIKEIEMSLSKRNSLNPSVKYNSDSSGTLALNKHAASRIIAHDLSQNTNDPNKKESLDIQDSFNLNMPPKGRVHIRFQESDTKSSETCVDLKQMSIEKDLGTSTKHFQDPMVSMGSYSKTQNRTPKKQKKCKTSQG</sequence>
<keyword evidence="1" id="KW-0698">rRNA processing</keyword>
<proteinExistence type="inferred from homology"/>
<comment type="function">
    <text evidence="1">Required for exosome-dependent processing of pre-rRNA and small nucleolar RNA (snRNA) precursors. Involved in processing of 35S pre-rRNA at the A0, A1 and A2 sites.</text>
</comment>
<gene>
    <name evidence="3" type="ORF">MERGE_001874</name>
</gene>
<dbReference type="GO" id="GO:0000178">
    <property type="term" value="C:exosome (RNase complex)"/>
    <property type="evidence" value="ECO:0007669"/>
    <property type="project" value="TreeGrafter"/>
</dbReference>
<feature type="region of interest" description="Disordered" evidence="2">
    <location>
        <begin position="192"/>
        <end position="228"/>
    </location>
</feature>
<keyword evidence="4" id="KW-1185">Reference proteome</keyword>
<name>A0A899FV85_9ASCO</name>
<feature type="compositionally biased region" description="Basic residues" evidence="2">
    <location>
        <begin position="216"/>
        <end position="228"/>
    </location>
</feature>